<evidence type="ECO:0000256" key="6">
    <source>
        <dbReference type="ARBA" id="ARBA00022888"/>
    </source>
</evidence>
<keyword evidence="2" id="KW-0436">Ligase</keyword>
<sequence length="594" mass="66415">MCGILAVLGCSDISHAKRVRVLELSRRLRHRGPDWSGLYQSENAFLAHQRLAIIDPASGDQPLFNENRNIAVTVNGEIYNHEELRRGMKSHKFRTGSDCEVIAHLYEEHGEEFVNMLDGMFSIVLLDTRDGSFIAARDPIGITSLYIGWGLDGAVWFASEMKALHDDCERFEAFPPGHIYSSKQGGLRRWYNPVWYSENIPATPYDPLVLRRAFENAVIKRLMTDVPFGVLLSGGLDSSLVAAVSARHLASTPAAKLWGAQLHSFCVGLEGSPDLKAAREVADYLGTLHHEFHFTVQDGIDALEDVIYHVETYDVTTIRASTPMFLMSRKIKSLGVKMVLSGEGSDEIFGGYLYFHKAPNKQELHQETCRKIKALHMYDCLRANKSTSAWGLEARVPFLDKDFVDVAMNIDPHWKMIRPDEGRIEKWVLRKAFDDEENPYLPKHILYRQKEQFSDGVGYSWIDGLKAHAAEHVTDMMLVNAKYIFPHNTPTTKEAFYYRMIFERFFPQDAARLTVPGGPSVACSTAKAVEWDSAWSKHMDPSGRAALGVHDSAYTEVNAGVSHPPAVTGGLGTRLGSGPIIGDTLSSREVTIQG</sequence>
<dbReference type="InterPro" id="IPR050795">
    <property type="entry name" value="Asn_Synthetase"/>
</dbReference>
<dbReference type="CDD" id="cd00712">
    <property type="entry name" value="AsnB"/>
    <property type="match status" value="1"/>
</dbReference>
<dbReference type="EMBL" id="JAHRHJ020000009">
    <property type="protein sequence ID" value="KAH9300175.1"/>
    <property type="molecule type" value="Genomic_DNA"/>
</dbReference>
<keyword evidence="3 10" id="KW-0028">Amino-acid biosynthesis</keyword>
<dbReference type="GO" id="GO:0005829">
    <property type="term" value="C:cytosol"/>
    <property type="evidence" value="ECO:0007669"/>
    <property type="project" value="TreeGrafter"/>
</dbReference>
<dbReference type="InterPro" id="IPR001962">
    <property type="entry name" value="Asn_synthase"/>
</dbReference>
<dbReference type="NCBIfam" id="TIGR01536">
    <property type="entry name" value="asn_synth_AEB"/>
    <property type="match status" value="1"/>
</dbReference>
<dbReference type="PROSITE" id="PS51278">
    <property type="entry name" value="GATASE_TYPE_2"/>
    <property type="match status" value="1"/>
</dbReference>
<evidence type="ECO:0000313" key="14">
    <source>
        <dbReference type="EMBL" id="KAH9300175.1"/>
    </source>
</evidence>
<dbReference type="InterPro" id="IPR029055">
    <property type="entry name" value="Ntn_hydrolases_N"/>
</dbReference>
<feature type="active site" description="For GATase activity" evidence="10">
    <location>
        <position position="2"/>
    </location>
</feature>
<evidence type="ECO:0000256" key="9">
    <source>
        <dbReference type="PIRNR" id="PIRNR001589"/>
    </source>
</evidence>
<keyword evidence="6 10" id="KW-0061">Asparagine biosynthesis</keyword>
<dbReference type="GO" id="GO:0006529">
    <property type="term" value="P:asparagine biosynthetic process"/>
    <property type="evidence" value="ECO:0007669"/>
    <property type="project" value="UniProtKB-KW"/>
</dbReference>
<dbReference type="OMA" id="ANAVKWD"/>
<accession>A0AA38FFI2</accession>
<evidence type="ECO:0000256" key="1">
    <source>
        <dbReference type="ARBA" id="ARBA00005187"/>
    </source>
</evidence>
<dbReference type="InterPro" id="IPR006426">
    <property type="entry name" value="Asn_synth_AEB"/>
</dbReference>
<evidence type="ECO:0000256" key="8">
    <source>
        <dbReference type="ARBA" id="ARBA00048741"/>
    </source>
</evidence>
<dbReference type="InterPro" id="IPR017932">
    <property type="entry name" value="GATase_2_dom"/>
</dbReference>
<feature type="binding site" evidence="11">
    <location>
        <position position="98"/>
    </location>
    <ligand>
        <name>L-glutamine</name>
        <dbReference type="ChEBI" id="CHEBI:58359"/>
    </ligand>
</feature>
<evidence type="ECO:0000256" key="5">
    <source>
        <dbReference type="ARBA" id="ARBA00022840"/>
    </source>
</evidence>
<evidence type="ECO:0000256" key="10">
    <source>
        <dbReference type="PIRSR" id="PIRSR001589-1"/>
    </source>
</evidence>
<dbReference type="CDD" id="cd01991">
    <property type="entry name" value="Asn_synthase_B_C"/>
    <property type="match status" value="1"/>
</dbReference>
<feature type="domain" description="Glutamine amidotransferase type-2" evidence="13">
    <location>
        <begin position="2"/>
        <end position="185"/>
    </location>
</feature>
<evidence type="ECO:0000256" key="12">
    <source>
        <dbReference type="PIRSR" id="PIRSR001589-3"/>
    </source>
</evidence>
<keyword evidence="7 10" id="KW-0315">Glutamine amidotransferase</keyword>
<reference evidence="14 15" key="1">
    <citation type="journal article" date="2021" name="Nat. Plants">
        <title>The Taxus genome provides insights into paclitaxel biosynthesis.</title>
        <authorList>
            <person name="Xiong X."/>
            <person name="Gou J."/>
            <person name="Liao Q."/>
            <person name="Li Y."/>
            <person name="Zhou Q."/>
            <person name="Bi G."/>
            <person name="Li C."/>
            <person name="Du R."/>
            <person name="Wang X."/>
            <person name="Sun T."/>
            <person name="Guo L."/>
            <person name="Liang H."/>
            <person name="Lu P."/>
            <person name="Wu Y."/>
            <person name="Zhang Z."/>
            <person name="Ro D.K."/>
            <person name="Shang Y."/>
            <person name="Huang S."/>
            <person name="Yan J."/>
        </authorList>
    </citation>
    <scope>NUCLEOTIDE SEQUENCE [LARGE SCALE GENOMIC DNA]</scope>
    <source>
        <strain evidence="14">Ta-2019</strain>
    </source>
</reference>
<comment type="pathway">
    <text evidence="1">Amino-acid biosynthesis; L-asparagine biosynthesis; L-asparagine from L-aspartate (L-Gln route): step 1/1.</text>
</comment>
<dbReference type="Pfam" id="PF00733">
    <property type="entry name" value="Asn_synthase"/>
    <property type="match status" value="1"/>
</dbReference>
<feature type="binding site" evidence="11">
    <location>
        <position position="231"/>
    </location>
    <ligand>
        <name>ATP</name>
        <dbReference type="ChEBI" id="CHEBI:30616"/>
    </ligand>
</feature>
<comment type="caution">
    <text evidence="14">The sequence shown here is derived from an EMBL/GenBank/DDBJ whole genome shotgun (WGS) entry which is preliminary data.</text>
</comment>
<dbReference type="GO" id="GO:0006950">
    <property type="term" value="P:response to stress"/>
    <property type="evidence" value="ECO:0007669"/>
    <property type="project" value="UniProtKB-ARBA"/>
</dbReference>
<dbReference type="Proteomes" id="UP000824469">
    <property type="component" value="Unassembled WGS sequence"/>
</dbReference>
<dbReference type="InterPro" id="IPR014729">
    <property type="entry name" value="Rossmann-like_a/b/a_fold"/>
</dbReference>
<keyword evidence="4 9" id="KW-0547">Nucleotide-binding</keyword>
<dbReference type="GO" id="GO:0004066">
    <property type="term" value="F:asparagine synthase (glutamine-hydrolyzing) activity"/>
    <property type="evidence" value="ECO:0007669"/>
    <property type="project" value="UniProtKB-EC"/>
</dbReference>
<dbReference type="GO" id="GO:0005524">
    <property type="term" value="F:ATP binding"/>
    <property type="evidence" value="ECO:0007669"/>
    <property type="project" value="UniProtKB-KW"/>
</dbReference>
<dbReference type="FunFam" id="3.40.50.620:FF:000055">
    <property type="entry name" value="Asparagine synthetase [glutamine-hydrolyzing]"/>
    <property type="match status" value="1"/>
</dbReference>
<evidence type="ECO:0000256" key="11">
    <source>
        <dbReference type="PIRSR" id="PIRSR001589-2"/>
    </source>
</evidence>
<dbReference type="PIRSF" id="PIRSF001589">
    <property type="entry name" value="Asn_synthetase_glu-h"/>
    <property type="match status" value="1"/>
</dbReference>
<evidence type="ECO:0000256" key="7">
    <source>
        <dbReference type="ARBA" id="ARBA00022962"/>
    </source>
</evidence>
<dbReference type="PANTHER" id="PTHR11772:SF48">
    <property type="entry name" value="ASPARAGINE SYNTHETASE [GLUTAMINE-HYDROLYZING] 1"/>
    <property type="match status" value="1"/>
</dbReference>
<proteinExistence type="predicted"/>
<name>A0AA38FFI2_TAXCH</name>
<dbReference type="EC" id="6.3.5.4" evidence="9"/>
<feature type="site" description="Important for beta-aspartyl-AMP intermediate formation" evidence="12">
    <location>
        <position position="343"/>
    </location>
</feature>
<dbReference type="NCBIfam" id="NF006949">
    <property type="entry name" value="PRK09431.1"/>
    <property type="match status" value="1"/>
</dbReference>
<evidence type="ECO:0000313" key="15">
    <source>
        <dbReference type="Proteomes" id="UP000824469"/>
    </source>
</evidence>
<comment type="catalytic activity">
    <reaction evidence="8 9">
        <text>L-aspartate + L-glutamine + ATP + H2O = L-asparagine + L-glutamate + AMP + diphosphate + H(+)</text>
        <dbReference type="Rhea" id="RHEA:12228"/>
        <dbReference type="ChEBI" id="CHEBI:15377"/>
        <dbReference type="ChEBI" id="CHEBI:15378"/>
        <dbReference type="ChEBI" id="CHEBI:29985"/>
        <dbReference type="ChEBI" id="CHEBI:29991"/>
        <dbReference type="ChEBI" id="CHEBI:30616"/>
        <dbReference type="ChEBI" id="CHEBI:33019"/>
        <dbReference type="ChEBI" id="CHEBI:58048"/>
        <dbReference type="ChEBI" id="CHEBI:58359"/>
        <dbReference type="ChEBI" id="CHEBI:456215"/>
        <dbReference type="EC" id="6.3.5.4"/>
    </reaction>
</comment>
<dbReference type="Gene3D" id="3.40.50.620">
    <property type="entry name" value="HUPs"/>
    <property type="match status" value="1"/>
</dbReference>
<dbReference type="AlphaFoldDB" id="A0AA38FFI2"/>
<dbReference type="InterPro" id="IPR033738">
    <property type="entry name" value="AsnB_N"/>
</dbReference>
<dbReference type="PANTHER" id="PTHR11772">
    <property type="entry name" value="ASPARAGINE SYNTHETASE"/>
    <property type="match status" value="1"/>
</dbReference>
<keyword evidence="15" id="KW-1185">Reference proteome</keyword>
<dbReference type="Gene3D" id="3.60.20.10">
    <property type="entry name" value="Glutamine Phosphoribosylpyrophosphate, subunit 1, domain 1"/>
    <property type="match status" value="1"/>
</dbReference>
<evidence type="ECO:0000256" key="3">
    <source>
        <dbReference type="ARBA" id="ARBA00022605"/>
    </source>
</evidence>
<dbReference type="SUPFAM" id="SSF56235">
    <property type="entry name" value="N-terminal nucleophile aminohydrolases (Ntn hydrolases)"/>
    <property type="match status" value="1"/>
</dbReference>
<gene>
    <name evidence="14" type="ORF">KI387_011758</name>
</gene>
<keyword evidence="5 9" id="KW-0067">ATP-binding</keyword>
<dbReference type="SUPFAM" id="SSF52402">
    <property type="entry name" value="Adenine nucleotide alpha hydrolases-like"/>
    <property type="match status" value="1"/>
</dbReference>
<evidence type="ECO:0000256" key="4">
    <source>
        <dbReference type="ARBA" id="ARBA00022741"/>
    </source>
</evidence>
<dbReference type="FunFam" id="3.60.20.10:FF:000024">
    <property type="entry name" value="Asparagine synthetase [glutamine-hydrolyzing]"/>
    <property type="match status" value="1"/>
</dbReference>
<evidence type="ECO:0000256" key="2">
    <source>
        <dbReference type="ARBA" id="ARBA00022598"/>
    </source>
</evidence>
<organism evidence="14 15">
    <name type="scientific">Taxus chinensis</name>
    <name type="common">Chinese yew</name>
    <name type="synonym">Taxus wallichiana var. chinensis</name>
    <dbReference type="NCBI Taxonomy" id="29808"/>
    <lineage>
        <taxon>Eukaryota</taxon>
        <taxon>Viridiplantae</taxon>
        <taxon>Streptophyta</taxon>
        <taxon>Embryophyta</taxon>
        <taxon>Tracheophyta</taxon>
        <taxon>Spermatophyta</taxon>
        <taxon>Pinopsida</taxon>
        <taxon>Pinidae</taxon>
        <taxon>Conifers II</taxon>
        <taxon>Cupressales</taxon>
        <taxon>Taxaceae</taxon>
        <taxon>Taxus</taxon>
    </lineage>
</organism>
<dbReference type="Pfam" id="PF13537">
    <property type="entry name" value="GATase_7"/>
    <property type="match status" value="1"/>
</dbReference>
<feature type="binding site" evidence="11">
    <location>
        <position position="267"/>
    </location>
    <ligand>
        <name>ATP</name>
        <dbReference type="ChEBI" id="CHEBI:30616"/>
    </ligand>
</feature>
<feature type="binding site" evidence="11">
    <location>
        <begin position="341"/>
        <end position="342"/>
    </location>
    <ligand>
        <name>ATP</name>
        <dbReference type="ChEBI" id="CHEBI:30616"/>
    </ligand>
</feature>
<protein>
    <recommendedName>
        <fullName evidence="9">Asparagine synthetase [glutamine-hydrolyzing]</fullName>
        <ecNumber evidence="9">6.3.5.4</ecNumber>
    </recommendedName>
</protein>
<evidence type="ECO:0000259" key="13">
    <source>
        <dbReference type="PROSITE" id="PS51278"/>
    </source>
</evidence>